<dbReference type="Pfam" id="PF00027">
    <property type="entry name" value="cNMP_binding"/>
    <property type="match status" value="1"/>
</dbReference>
<sequence>MGDLLTQLERHGLLSQLPSFHTPADRAILLAGEPPDGAYLLESGQAVVRTLDSRGGSTILHRYLPGELFGELELICGQNVATTVYAATDCRGYRIPAADFLPLLARENWLCMYLLHKLAALQLEEVPRVDARRSFTVRQKVAQLLLDSADAGGTVVLDKQETADILRITLRSVHRALRQLQDEGLVRASAHRVQLLDEQALRRLLPPV</sequence>
<keyword evidence="3" id="KW-0804">Transcription</keyword>
<dbReference type="InterPro" id="IPR000595">
    <property type="entry name" value="cNMP-bd_dom"/>
</dbReference>
<evidence type="ECO:0000256" key="3">
    <source>
        <dbReference type="ARBA" id="ARBA00023163"/>
    </source>
</evidence>
<dbReference type="EMBL" id="FMHG01000001">
    <property type="protein sequence ID" value="SCJ71190.1"/>
    <property type="molecule type" value="Genomic_DNA"/>
</dbReference>
<dbReference type="GO" id="GO:0005829">
    <property type="term" value="C:cytosol"/>
    <property type="evidence" value="ECO:0007669"/>
    <property type="project" value="TreeGrafter"/>
</dbReference>
<dbReference type="InterPro" id="IPR050397">
    <property type="entry name" value="Env_Response_Regulators"/>
</dbReference>
<dbReference type="PROSITE" id="PS51063">
    <property type="entry name" value="HTH_CRP_2"/>
    <property type="match status" value="1"/>
</dbReference>
<dbReference type="GO" id="GO:0003677">
    <property type="term" value="F:DNA binding"/>
    <property type="evidence" value="ECO:0007669"/>
    <property type="project" value="UniProtKB-KW"/>
</dbReference>
<gene>
    <name evidence="6" type="ORF">SAMEA3545359_01563</name>
</gene>
<dbReference type="InterPro" id="IPR036390">
    <property type="entry name" value="WH_DNA-bd_sf"/>
</dbReference>
<dbReference type="PANTHER" id="PTHR24567:SF26">
    <property type="entry name" value="REGULATORY PROTEIN YEIL"/>
    <property type="match status" value="1"/>
</dbReference>
<dbReference type="PANTHER" id="PTHR24567">
    <property type="entry name" value="CRP FAMILY TRANSCRIPTIONAL REGULATORY PROTEIN"/>
    <property type="match status" value="1"/>
</dbReference>
<keyword evidence="2 6" id="KW-0238">DNA-binding</keyword>
<dbReference type="SMART" id="SM00100">
    <property type="entry name" value="cNMP"/>
    <property type="match status" value="1"/>
</dbReference>
<dbReference type="Pfam" id="PF13545">
    <property type="entry name" value="HTH_Crp_2"/>
    <property type="match status" value="1"/>
</dbReference>
<dbReference type="InterPro" id="IPR018490">
    <property type="entry name" value="cNMP-bd_dom_sf"/>
</dbReference>
<dbReference type="GO" id="GO:0003700">
    <property type="term" value="F:DNA-binding transcription factor activity"/>
    <property type="evidence" value="ECO:0007669"/>
    <property type="project" value="TreeGrafter"/>
</dbReference>
<evidence type="ECO:0000259" key="5">
    <source>
        <dbReference type="PROSITE" id="PS51063"/>
    </source>
</evidence>
<dbReference type="AlphaFoldDB" id="A0A1C6INI5"/>
<dbReference type="SUPFAM" id="SSF51206">
    <property type="entry name" value="cAMP-binding domain-like"/>
    <property type="match status" value="1"/>
</dbReference>
<feature type="domain" description="Cyclic nucleotide-binding" evidence="4">
    <location>
        <begin position="1"/>
        <end position="104"/>
    </location>
</feature>
<accession>A0A1C6INI5</accession>
<protein>
    <submittedName>
        <fullName evidence="6">DNA-binding transcriptional dual regulator Crp</fullName>
    </submittedName>
</protein>
<organism evidence="6">
    <name type="scientific">uncultured Anaerotruncus sp</name>
    <dbReference type="NCBI Taxonomy" id="905011"/>
    <lineage>
        <taxon>Bacteria</taxon>
        <taxon>Bacillati</taxon>
        <taxon>Bacillota</taxon>
        <taxon>Clostridia</taxon>
        <taxon>Eubacteriales</taxon>
        <taxon>Oscillospiraceae</taxon>
        <taxon>Anaerotruncus</taxon>
        <taxon>environmental samples</taxon>
    </lineage>
</organism>
<dbReference type="InterPro" id="IPR012318">
    <property type="entry name" value="HTH_CRP"/>
</dbReference>
<name>A0A1C6INI5_9FIRM</name>
<evidence type="ECO:0000256" key="1">
    <source>
        <dbReference type="ARBA" id="ARBA00023015"/>
    </source>
</evidence>
<feature type="domain" description="HTH crp-type" evidence="5">
    <location>
        <begin position="135"/>
        <end position="199"/>
    </location>
</feature>
<dbReference type="PROSITE" id="PS50042">
    <property type="entry name" value="CNMP_BINDING_3"/>
    <property type="match status" value="1"/>
</dbReference>
<dbReference type="InterPro" id="IPR014710">
    <property type="entry name" value="RmlC-like_jellyroll"/>
</dbReference>
<evidence type="ECO:0000256" key="2">
    <source>
        <dbReference type="ARBA" id="ARBA00023125"/>
    </source>
</evidence>
<keyword evidence="1" id="KW-0805">Transcription regulation</keyword>
<dbReference type="SUPFAM" id="SSF46785">
    <property type="entry name" value="Winged helix' DNA-binding domain"/>
    <property type="match status" value="1"/>
</dbReference>
<evidence type="ECO:0000313" key="6">
    <source>
        <dbReference type="EMBL" id="SCJ71190.1"/>
    </source>
</evidence>
<dbReference type="CDD" id="cd00038">
    <property type="entry name" value="CAP_ED"/>
    <property type="match status" value="1"/>
</dbReference>
<dbReference type="Gene3D" id="2.60.120.10">
    <property type="entry name" value="Jelly Rolls"/>
    <property type="match status" value="1"/>
</dbReference>
<proteinExistence type="predicted"/>
<reference evidence="6" key="1">
    <citation type="submission" date="2015-09" db="EMBL/GenBank/DDBJ databases">
        <authorList>
            <consortium name="Pathogen Informatics"/>
        </authorList>
    </citation>
    <scope>NUCLEOTIDE SEQUENCE</scope>
    <source>
        <strain evidence="6">2789STDY5834896</strain>
    </source>
</reference>
<evidence type="ECO:0000259" key="4">
    <source>
        <dbReference type="PROSITE" id="PS50042"/>
    </source>
</evidence>